<dbReference type="InParanoid" id="A0A067N286"/>
<organism evidence="1 2">
    <name type="scientific">Pleurotus ostreatus (strain PC15)</name>
    <name type="common">Oyster mushroom</name>
    <dbReference type="NCBI Taxonomy" id="1137138"/>
    <lineage>
        <taxon>Eukaryota</taxon>
        <taxon>Fungi</taxon>
        <taxon>Dikarya</taxon>
        <taxon>Basidiomycota</taxon>
        <taxon>Agaricomycotina</taxon>
        <taxon>Agaricomycetes</taxon>
        <taxon>Agaricomycetidae</taxon>
        <taxon>Agaricales</taxon>
        <taxon>Pleurotineae</taxon>
        <taxon>Pleurotaceae</taxon>
        <taxon>Pleurotus</taxon>
    </lineage>
</organism>
<dbReference type="HOGENOM" id="CLU_1434979_0_0_1"/>
<evidence type="ECO:0000313" key="2">
    <source>
        <dbReference type="Proteomes" id="UP000027073"/>
    </source>
</evidence>
<accession>A0A067N286</accession>
<dbReference type="VEuPathDB" id="FungiDB:PLEOSDRAFT_161771"/>
<protein>
    <submittedName>
        <fullName evidence="1">Uncharacterized protein</fullName>
    </submittedName>
</protein>
<gene>
    <name evidence="1" type="ORF">PLEOSDRAFT_161771</name>
</gene>
<sequence length="189" mass="20264">MGFLEGHSVDSDSTGFLAARADVHVFSVGPLRAWHSWKAMVLTLIARASWPPALMEFITPKQAKLITVAVGFLAARADVRESSVGPLYLDSDSVGFLAAHTDGVWPSRKPALVLGLLYHSQASMGCLDGHGVSPTTVWAATRPVHAPASSRLSLWAAWLPVHGCRLPGRPDSLWGVQRITEGHPAGLHH</sequence>
<dbReference type="Proteomes" id="UP000027073">
    <property type="component" value="Unassembled WGS sequence"/>
</dbReference>
<evidence type="ECO:0000313" key="1">
    <source>
        <dbReference type="EMBL" id="KDQ21964.1"/>
    </source>
</evidence>
<proteinExistence type="predicted"/>
<reference evidence="2" key="1">
    <citation type="journal article" date="2014" name="Proc. Natl. Acad. Sci. U.S.A.">
        <title>Extensive sampling of basidiomycete genomes demonstrates inadequacy of the white-rot/brown-rot paradigm for wood decay fungi.</title>
        <authorList>
            <person name="Riley R."/>
            <person name="Salamov A.A."/>
            <person name="Brown D.W."/>
            <person name="Nagy L.G."/>
            <person name="Floudas D."/>
            <person name="Held B.W."/>
            <person name="Levasseur A."/>
            <person name="Lombard V."/>
            <person name="Morin E."/>
            <person name="Otillar R."/>
            <person name="Lindquist E.A."/>
            <person name="Sun H."/>
            <person name="LaButti K.M."/>
            <person name="Schmutz J."/>
            <person name="Jabbour D."/>
            <person name="Luo H."/>
            <person name="Baker S.E."/>
            <person name="Pisabarro A.G."/>
            <person name="Walton J.D."/>
            <person name="Blanchette R.A."/>
            <person name="Henrissat B."/>
            <person name="Martin F."/>
            <person name="Cullen D."/>
            <person name="Hibbett D.S."/>
            <person name="Grigoriev I.V."/>
        </authorList>
    </citation>
    <scope>NUCLEOTIDE SEQUENCE [LARGE SCALE GENOMIC DNA]</scope>
    <source>
        <strain evidence="2">PC15</strain>
    </source>
</reference>
<dbReference type="EMBL" id="KL198015">
    <property type="protein sequence ID" value="KDQ21964.1"/>
    <property type="molecule type" value="Genomic_DNA"/>
</dbReference>
<name>A0A067N286_PLEO1</name>
<dbReference type="AlphaFoldDB" id="A0A067N286"/>